<accession>A0AAV6UUM4</accession>
<dbReference type="CDD" id="cd18186">
    <property type="entry name" value="BTB_POZ_ZBTB_KLHL-like"/>
    <property type="match status" value="1"/>
</dbReference>
<evidence type="ECO:0000259" key="2">
    <source>
        <dbReference type="PROSITE" id="PS50144"/>
    </source>
</evidence>
<dbReference type="InterPro" id="IPR002083">
    <property type="entry name" value="MATH/TRAF_dom"/>
</dbReference>
<dbReference type="SMART" id="SM00225">
    <property type="entry name" value="BTB"/>
    <property type="match status" value="1"/>
</dbReference>
<dbReference type="Pfam" id="PF00651">
    <property type="entry name" value="BTB"/>
    <property type="match status" value="1"/>
</dbReference>
<dbReference type="PANTHER" id="PTHR24413">
    <property type="entry name" value="SPECKLE-TYPE POZ PROTEIN"/>
    <property type="match status" value="1"/>
</dbReference>
<dbReference type="SUPFAM" id="SSF49599">
    <property type="entry name" value="TRAF domain-like"/>
    <property type="match status" value="1"/>
</dbReference>
<organism evidence="3 4">
    <name type="scientific">Oedothorax gibbosus</name>
    <dbReference type="NCBI Taxonomy" id="931172"/>
    <lineage>
        <taxon>Eukaryota</taxon>
        <taxon>Metazoa</taxon>
        <taxon>Ecdysozoa</taxon>
        <taxon>Arthropoda</taxon>
        <taxon>Chelicerata</taxon>
        <taxon>Arachnida</taxon>
        <taxon>Araneae</taxon>
        <taxon>Araneomorphae</taxon>
        <taxon>Entelegynae</taxon>
        <taxon>Araneoidea</taxon>
        <taxon>Linyphiidae</taxon>
        <taxon>Erigoninae</taxon>
        <taxon>Oedothorax</taxon>
    </lineage>
</organism>
<dbReference type="Proteomes" id="UP000827092">
    <property type="component" value="Unassembled WGS sequence"/>
</dbReference>
<name>A0AAV6UUM4_9ARAC</name>
<proteinExistence type="predicted"/>
<evidence type="ECO:0000313" key="3">
    <source>
        <dbReference type="EMBL" id="KAG8187343.1"/>
    </source>
</evidence>
<dbReference type="Pfam" id="PF22486">
    <property type="entry name" value="MATH_2"/>
    <property type="match status" value="1"/>
</dbReference>
<dbReference type="Gene3D" id="2.60.210.10">
    <property type="entry name" value="Apoptosis, Tumor Necrosis Factor Receptor Associated Protein 2, Chain A"/>
    <property type="match status" value="1"/>
</dbReference>
<dbReference type="AlphaFoldDB" id="A0AAV6UUM4"/>
<evidence type="ECO:0000259" key="1">
    <source>
        <dbReference type="PROSITE" id="PS50097"/>
    </source>
</evidence>
<gene>
    <name evidence="3" type="ORF">JTE90_011705</name>
</gene>
<dbReference type="GO" id="GO:0030163">
    <property type="term" value="P:protein catabolic process"/>
    <property type="evidence" value="ECO:0007669"/>
    <property type="project" value="UniProtKB-ARBA"/>
</dbReference>
<protein>
    <submittedName>
        <fullName evidence="3">Uncharacterized protein</fullName>
    </submittedName>
</protein>
<dbReference type="InterPro" id="IPR011333">
    <property type="entry name" value="SKP1/BTB/POZ_sf"/>
</dbReference>
<keyword evidence="4" id="KW-1185">Reference proteome</keyword>
<dbReference type="Gene3D" id="3.30.710.10">
    <property type="entry name" value="Potassium Channel Kv1.1, Chain A"/>
    <property type="match status" value="1"/>
</dbReference>
<evidence type="ECO:0000313" key="4">
    <source>
        <dbReference type="Proteomes" id="UP000827092"/>
    </source>
</evidence>
<dbReference type="InterPro" id="IPR000210">
    <property type="entry name" value="BTB/POZ_dom"/>
</dbReference>
<feature type="domain" description="MATH" evidence="2">
    <location>
        <begin position="12"/>
        <end position="136"/>
    </location>
</feature>
<dbReference type="EMBL" id="JAFNEN010000274">
    <property type="protein sequence ID" value="KAG8187343.1"/>
    <property type="molecule type" value="Genomic_DNA"/>
</dbReference>
<dbReference type="PROSITE" id="PS50144">
    <property type="entry name" value="MATH"/>
    <property type="match status" value="1"/>
</dbReference>
<sequence>MALTDEEFDSLGFTFVWRIENFSYCLEKRNCFIQSPNFVTNFKNGEQNFDMRIYPRGEGHSNAIIYYLDGFNCGLGFMDFQLSILASDGSLKTVIEKEMICMSARSKATFIRHEELFGEKKKIYLPRDTLTLHLRMWESNQVRSWLGQSFARTQIGVQKRSIICKIQKVSDMQPHENKIFLGKPSFKENISLRFCWRNSFECKEILQLEISETDVSQDSLICVKVSILDYKGNCAYLTEGDHWLEKREGENTWSFPFSILKSTLMENKDLYLPNDTLILQCDLALSSGVIYSELEIAEVGTKDVPCVNSFIPEVHQLRRKSQIDSDFSNTLSADLLNLYTEGSVCDFELKSDSSRFPVHKAILVARSPVFRKMLSSDMIEKNTNMVDIPDLDSDTVKRMLHFMYTDAIEVADWGAISKLYFAADKYEIESLKKKCSSFLERNICAANLTHSSSTVSLHAVDPLHP</sequence>
<dbReference type="SUPFAM" id="SSF54695">
    <property type="entry name" value="POZ domain"/>
    <property type="match status" value="1"/>
</dbReference>
<dbReference type="PROSITE" id="PS50097">
    <property type="entry name" value="BTB"/>
    <property type="match status" value="1"/>
</dbReference>
<reference evidence="3 4" key="1">
    <citation type="journal article" date="2022" name="Nat. Ecol. Evol.">
        <title>A masculinizing supergene underlies an exaggerated male reproductive morph in a spider.</title>
        <authorList>
            <person name="Hendrickx F."/>
            <person name="De Corte Z."/>
            <person name="Sonet G."/>
            <person name="Van Belleghem S.M."/>
            <person name="Kostlbacher S."/>
            <person name="Vangestel C."/>
        </authorList>
    </citation>
    <scope>NUCLEOTIDE SEQUENCE [LARGE SCALE GENOMIC DNA]</scope>
    <source>
        <strain evidence="3">W744_W776</strain>
    </source>
</reference>
<feature type="domain" description="BTB" evidence="1">
    <location>
        <begin position="345"/>
        <end position="412"/>
    </location>
</feature>
<comment type="caution">
    <text evidence="3">The sequence shown here is derived from an EMBL/GenBank/DDBJ whole genome shotgun (WGS) entry which is preliminary data.</text>
</comment>
<dbReference type="InterPro" id="IPR008974">
    <property type="entry name" value="TRAF-like"/>
</dbReference>